<dbReference type="InterPro" id="IPR011009">
    <property type="entry name" value="Kinase-like_dom_sf"/>
</dbReference>
<name>A0A9W7FXR0_9STRA</name>
<dbReference type="Pfam" id="PF01636">
    <property type="entry name" value="APH"/>
    <property type="match status" value="1"/>
</dbReference>
<dbReference type="Proteomes" id="UP001165065">
    <property type="component" value="Unassembled WGS sequence"/>
</dbReference>
<reference evidence="4" key="1">
    <citation type="journal article" date="2023" name="Commun. Biol.">
        <title>Genome analysis of Parmales, the sister group of diatoms, reveals the evolutionary specialization of diatoms from phago-mixotrophs to photoautotrophs.</title>
        <authorList>
            <person name="Ban H."/>
            <person name="Sato S."/>
            <person name="Yoshikawa S."/>
            <person name="Yamada K."/>
            <person name="Nakamura Y."/>
            <person name="Ichinomiya M."/>
            <person name="Sato N."/>
            <person name="Blanc-Mathieu R."/>
            <person name="Endo H."/>
            <person name="Kuwata A."/>
            <person name="Ogata H."/>
        </authorList>
    </citation>
    <scope>NUCLEOTIDE SEQUENCE [LARGE SCALE GENOMIC DNA]</scope>
</reference>
<feature type="compositionally biased region" description="Polar residues" evidence="1">
    <location>
        <begin position="519"/>
        <end position="535"/>
    </location>
</feature>
<dbReference type="Gene3D" id="3.30.200.20">
    <property type="entry name" value="Phosphorylase Kinase, domain 1"/>
    <property type="match status" value="1"/>
</dbReference>
<dbReference type="OrthoDB" id="205694at2759"/>
<feature type="compositionally biased region" description="Basic and acidic residues" evidence="1">
    <location>
        <begin position="490"/>
        <end position="518"/>
    </location>
</feature>
<dbReference type="Gene3D" id="3.90.1200.10">
    <property type="match status" value="1"/>
</dbReference>
<sequence length="535" mass="59432">MDEDTTSSEKMKRDSDIKMEIVLDIIKGLCHADSKVKEFVELCNSITPLTPLEITVLSGGLTNYSYKIHVADKAVFAKLAFNYALWNPDWDGKYDVVRTENEALMMSKFHTLSPDNVAVPLHICDVTHPSMPSSEMKLLVTTWASNDEQLSNQFIDGHADTRVASSLALALAKLHQEPFDPAFNDGVRGVYLNIVEQTLDKMKELEEGGRKEGLPRTTAYIDVLPDSPVALYEIAKENYGKREALVHSDVHGFNVLVEHKPSLAELSTFGPTGTFTLCDWEMCYAGPIGRDLGIMAAFPLACALSHAISGHPDASYDVTNFVEIFWSTYVAARAKTEGPTRACEMYRNAIGWTGMFLSFYVLADIHLEFLPLSTTSRDFEIVQDSLGILTLNLLRLGFSECTTGSTLPELKAAFAAAVDEQVMFVQQTEQGRRPSRTRRSSRLRESGVRVSDTNMQVPQSRTLRGKVMAVVAMKRIEKGIKGMFVKDVGEKEEGGKEEDARKDGGGEKGKKEDEKEMQTSRGRNGATTKRFFTSF</sequence>
<dbReference type="AlphaFoldDB" id="A0A9W7FXR0"/>
<feature type="region of interest" description="Disordered" evidence="1">
    <location>
        <begin position="490"/>
        <end position="535"/>
    </location>
</feature>
<comment type="caution">
    <text evidence="3">The sequence shown here is derived from an EMBL/GenBank/DDBJ whole genome shotgun (WGS) entry which is preliminary data.</text>
</comment>
<evidence type="ECO:0000259" key="2">
    <source>
        <dbReference type="Pfam" id="PF01636"/>
    </source>
</evidence>
<dbReference type="InterPro" id="IPR002575">
    <property type="entry name" value="Aminoglycoside_PTrfase"/>
</dbReference>
<evidence type="ECO:0000313" key="4">
    <source>
        <dbReference type="Proteomes" id="UP001165065"/>
    </source>
</evidence>
<protein>
    <recommendedName>
        <fullName evidence="2">Aminoglycoside phosphotransferase domain-containing protein</fullName>
    </recommendedName>
</protein>
<dbReference type="EMBL" id="BRYA01000625">
    <property type="protein sequence ID" value="GMI26204.1"/>
    <property type="molecule type" value="Genomic_DNA"/>
</dbReference>
<accession>A0A9W7FXR0</accession>
<evidence type="ECO:0000313" key="3">
    <source>
        <dbReference type="EMBL" id="GMI26204.1"/>
    </source>
</evidence>
<proteinExistence type="predicted"/>
<feature type="region of interest" description="Disordered" evidence="1">
    <location>
        <begin position="426"/>
        <end position="455"/>
    </location>
</feature>
<keyword evidence="4" id="KW-1185">Reference proteome</keyword>
<evidence type="ECO:0000256" key="1">
    <source>
        <dbReference type="SAM" id="MobiDB-lite"/>
    </source>
</evidence>
<gene>
    <name evidence="3" type="ORF">TrCOL_g3036</name>
</gene>
<organism evidence="3 4">
    <name type="scientific">Triparma columacea</name>
    <dbReference type="NCBI Taxonomy" id="722753"/>
    <lineage>
        <taxon>Eukaryota</taxon>
        <taxon>Sar</taxon>
        <taxon>Stramenopiles</taxon>
        <taxon>Ochrophyta</taxon>
        <taxon>Bolidophyceae</taxon>
        <taxon>Parmales</taxon>
        <taxon>Triparmaceae</taxon>
        <taxon>Triparma</taxon>
    </lineage>
</organism>
<feature type="domain" description="Aminoglycoside phosphotransferase" evidence="2">
    <location>
        <begin position="54"/>
        <end position="297"/>
    </location>
</feature>
<dbReference type="SUPFAM" id="SSF56112">
    <property type="entry name" value="Protein kinase-like (PK-like)"/>
    <property type="match status" value="1"/>
</dbReference>